<dbReference type="AlphaFoldDB" id="A0A0F9CP19"/>
<evidence type="ECO:0000313" key="1">
    <source>
        <dbReference type="EMBL" id="KKL51118.1"/>
    </source>
</evidence>
<proteinExistence type="predicted"/>
<dbReference type="EMBL" id="LAZR01032354">
    <property type="protein sequence ID" value="KKL51118.1"/>
    <property type="molecule type" value="Genomic_DNA"/>
</dbReference>
<sequence>MNWKTIKKIYIEVLVRGAKIEYFGEDKYRITSYHSNGNKKWSDEYKENILHGKTIHYLNSGEFYIHNYLNGKHMGYERSVR</sequence>
<dbReference type="SUPFAM" id="SSF82185">
    <property type="entry name" value="Histone H3 K4-specific methyltransferase SET7/9 N-terminal domain"/>
    <property type="match status" value="1"/>
</dbReference>
<reference evidence="1" key="1">
    <citation type="journal article" date="2015" name="Nature">
        <title>Complex archaea that bridge the gap between prokaryotes and eukaryotes.</title>
        <authorList>
            <person name="Spang A."/>
            <person name="Saw J.H."/>
            <person name="Jorgensen S.L."/>
            <person name="Zaremba-Niedzwiedzka K."/>
            <person name="Martijn J."/>
            <person name="Lind A.E."/>
            <person name="van Eijk R."/>
            <person name="Schleper C."/>
            <person name="Guy L."/>
            <person name="Ettema T.J."/>
        </authorList>
    </citation>
    <scope>NUCLEOTIDE SEQUENCE</scope>
</reference>
<name>A0A0F9CP19_9ZZZZ</name>
<gene>
    <name evidence="1" type="ORF">LCGC14_2298660</name>
</gene>
<accession>A0A0F9CP19</accession>
<comment type="caution">
    <text evidence="1">The sequence shown here is derived from an EMBL/GenBank/DDBJ whole genome shotgun (WGS) entry which is preliminary data.</text>
</comment>
<protein>
    <submittedName>
        <fullName evidence="1">Uncharacterized protein</fullName>
    </submittedName>
</protein>
<organism evidence="1">
    <name type="scientific">marine sediment metagenome</name>
    <dbReference type="NCBI Taxonomy" id="412755"/>
    <lineage>
        <taxon>unclassified sequences</taxon>
        <taxon>metagenomes</taxon>
        <taxon>ecological metagenomes</taxon>
    </lineage>
</organism>